<accession>A0ABV7APR2</accession>
<name>A0ABV7APR2_9GAMM</name>
<evidence type="ECO:0000259" key="3">
    <source>
        <dbReference type="Pfam" id="PF13372"/>
    </source>
</evidence>
<proteinExistence type="predicted"/>
<dbReference type="Pfam" id="PF13372">
    <property type="entry name" value="Alginate_exp"/>
    <property type="match status" value="1"/>
</dbReference>
<dbReference type="Proteomes" id="UP001595457">
    <property type="component" value="Unassembled WGS sequence"/>
</dbReference>
<evidence type="ECO:0000313" key="5">
    <source>
        <dbReference type="Proteomes" id="UP001595457"/>
    </source>
</evidence>
<dbReference type="RefSeq" id="WP_377812279.1">
    <property type="nucleotide sequence ID" value="NZ_JBHRSJ010000001.1"/>
</dbReference>
<gene>
    <name evidence="4" type="ORF">ACFOJE_00565</name>
</gene>
<dbReference type="InterPro" id="IPR025388">
    <property type="entry name" value="Alginate_export_dom"/>
</dbReference>
<feature type="chain" id="PRO_5046870247" evidence="2">
    <location>
        <begin position="26"/>
        <end position="496"/>
    </location>
</feature>
<reference evidence="5" key="1">
    <citation type="journal article" date="2019" name="Int. J. Syst. Evol. Microbiol.">
        <title>The Global Catalogue of Microorganisms (GCM) 10K type strain sequencing project: providing services to taxonomists for standard genome sequencing and annotation.</title>
        <authorList>
            <consortium name="The Broad Institute Genomics Platform"/>
            <consortium name="The Broad Institute Genome Sequencing Center for Infectious Disease"/>
            <person name="Wu L."/>
            <person name="Ma J."/>
        </authorList>
    </citation>
    <scope>NUCLEOTIDE SEQUENCE [LARGE SCALE GENOMIC DNA]</scope>
    <source>
        <strain evidence="5">KCTC 62195</strain>
    </source>
</reference>
<evidence type="ECO:0000256" key="1">
    <source>
        <dbReference type="SAM" id="MobiDB-lite"/>
    </source>
</evidence>
<feature type="domain" description="Alginate export" evidence="3">
    <location>
        <begin position="32"/>
        <end position="490"/>
    </location>
</feature>
<feature type="signal peptide" evidence="2">
    <location>
        <begin position="1"/>
        <end position="25"/>
    </location>
</feature>
<sequence length="496" mass="56080">MSKKQWIGAGLGLGATLLCNGPLLAANSPDRNIGMDLKITGQFEDDRDLGTRGGGDVSGVAIDARPWVYGRHGDWSGFFMLQAVSSTDIIETDPISPNLKPETLTNRDKSRDPDKSYLALREFWIDYRGLTPYPGEHLRFGRQRVYASEGTWWDTRIEALNWMFDSTLLRAQLGAAERFSDYRTDYDDLSANDEKRANFFGGLDYQWHPGHWAGFKLHHVHDYGDLPSSYDKQVNDQQSKPYTGNLTWVGLHLDGDFFNYRSRMPVNYWGELTWLTGHIKKRYFADATTPADKYGEDVNAWAIDLGLRWNINEQWKLGAAYARGSGSGNGGEGGDNHDSSGQFVQTGMQSNRSSFTGVQTRIHRFGEAFRGQMTNTQVASLFTSWRPNDTYEGSLIYHRFWRVDDNAPIVSSGVSPFNYNNKPALQDGRSDLGQEVDLVIARYFRQGVIPGAWDSGLEDQSALVRLRSGLFFPGNAYASKADTTMYRVFLDFVWRF</sequence>
<dbReference type="InterPro" id="IPR053728">
    <property type="entry name" value="Alginate_Permeability_Chnl"/>
</dbReference>
<evidence type="ECO:0000256" key="2">
    <source>
        <dbReference type="SAM" id="SignalP"/>
    </source>
</evidence>
<dbReference type="Gene3D" id="2.40.160.100">
    <property type="match status" value="1"/>
</dbReference>
<dbReference type="EMBL" id="JBHRSJ010000001">
    <property type="protein sequence ID" value="MFC2970707.1"/>
    <property type="molecule type" value="Genomic_DNA"/>
</dbReference>
<keyword evidence="2" id="KW-0732">Signal</keyword>
<feature type="region of interest" description="Disordered" evidence="1">
    <location>
        <begin position="92"/>
        <end position="112"/>
    </location>
</feature>
<evidence type="ECO:0000313" key="4">
    <source>
        <dbReference type="EMBL" id="MFC2970707.1"/>
    </source>
</evidence>
<organism evidence="4 5">
    <name type="scientific">Azotobacter bryophylli</name>
    <dbReference type="NCBI Taxonomy" id="1986537"/>
    <lineage>
        <taxon>Bacteria</taxon>
        <taxon>Pseudomonadati</taxon>
        <taxon>Pseudomonadota</taxon>
        <taxon>Gammaproteobacteria</taxon>
        <taxon>Pseudomonadales</taxon>
        <taxon>Pseudomonadaceae</taxon>
        <taxon>Azotobacter</taxon>
    </lineage>
</organism>
<comment type="caution">
    <text evidence="4">The sequence shown here is derived from an EMBL/GenBank/DDBJ whole genome shotgun (WGS) entry which is preliminary data.</text>
</comment>
<keyword evidence="5" id="KW-1185">Reference proteome</keyword>
<protein>
    <submittedName>
        <fullName evidence="4">Alginate export family protein</fullName>
    </submittedName>
</protein>